<organism evidence="2 3">
    <name type="scientific">Aplosporella prunicola CBS 121167</name>
    <dbReference type="NCBI Taxonomy" id="1176127"/>
    <lineage>
        <taxon>Eukaryota</taxon>
        <taxon>Fungi</taxon>
        <taxon>Dikarya</taxon>
        <taxon>Ascomycota</taxon>
        <taxon>Pezizomycotina</taxon>
        <taxon>Dothideomycetes</taxon>
        <taxon>Dothideomycetes incertae sedis</taxon>
        <taxon>Botryosphaeriales</taxon>
        <taxon>Aplosporellaceae</taxon>
        <taxon>Aplosporella</taxon>
    </lineage>
</organism>
<dbReference type="GeneID" id="54299956"/>
<proteinExistence type="predicted"/>
<dbReference type="EMBL" id="ML995499">
    <property type="protein sequence ID" value="KAF2137827.1"/>
    <property type="molecule type" value="Genomic_DNA"/>
</dbReference>
<sequence length="151" mass="16607">MPQLAQEAPALPETPDFRTVAYADIPPQRSGRTAPARVPLEQRAEKGMGSLPKTDPKITKTADNSAETPHFSSDPAQAPAQIPALTPPEQNPEKKVESVPNKGMASMEHSRWAISKEDLEAKANSPKPNRNMCKSRWARKDGQKGKKFQKK</sequence>
<evidence type="ECO:0000313" key="3">
    <source>
        <dbReference type="Proteomes" id="UP000799438"/>
    </source>
</evidence>
<feature type="compositionally biased region" description="Polar residues" evidence="1">
    <location>
        <begin position="61"/>
        <end position="75"/>
    </location>
</feature>
<evidence type="ECO:0000256" key="1">
    <source>
        <dbReference type="SAM" id="MobiDB-lite"/>
    </source>
</evidence>
<name>A0A6A6B4E6_9PEZI</name>
<reference evidence="2" key="1">
    <citation type="journal article" date="2020" name="Stud. Mycol.">
        <title>101 Dothideomycetes genomes: a test case for predicting lifestyles and emergence of pathogens.</title>
        <authorList>
            <person name="Haridas S."/>
            <person name="Albert R."/>
            <person name="Binder M."/>
            <person name="Bloem J."/>
            <person name="Labutti K."/>
            <person name="Salamov A."/>
            <person name="Andreopoulos B."/>
            <person name="Baker S."/>
            <person name="Barry K."/>
            <person name="Bills G."/>
            <person name="Bluhm B."/>
            <person name="Cannon C."/>
            <person name="Castanera R."/>
            <person name="Culley D."/>
            <person name="Daum C."/>
            <person name="Ezra D."/>
            <person name="Gonzalez J."/>
            <person name="Henrissat B."/>
            <person name="Kuo A."/>
            <person name="Liang C."/>
            <person name="Lipzen A."/>
            <person name="Lutzoni F."/>
            <person name="Magnuson J."/>
            <person name="Mondo S."/>
            <person name="Nolan M."/>
            <person name="Ohm R."/>
            <person name="Pangilinan J."/>
            <person name="Park H.-J."/>
            <person name="Ramirez L."/>
            <person name="Alfaro M."/>
            <person name="Sun H."/>
            <person name="Tritt A."/>
            <person name="Yoshinaga Y."/>
            <person name="Zwiers L.-H."/>
            <person name="Turgeon B."/>
            <person name="Goodwin S."/>
            <person name="Spatafora J."/>
            <person name="Crous P."/>
            <person name="Grigoriev I."/>
        </authorList>
    </citation>
    <scope>NUCLEOTIDE SEQUENCE</scope>
    <source>
        <strain evidence="2">CBS 121167</strain>
    </source>
</reference>
<evidence type="ECO:0000313" key="2">
    <source>
        <dbReference type="EMBL" id="KAF2137827.1"/>
    </source>
</evidence>
<feature type="region of interest" description="Disordered" evidence="1">
    <location>
        <begin position="1"/>
        <end position="151"/>
    </location>
</feature>
<protein>
    <submittedName>
        <fullName evidence="2">Uncharacterized protein</fullName>
    </submittedName>
</protein>
<keyword evidence="3" id="KW-1185">Reference proteome</keyword>
<gene>
    <name evidence="2" type="ORF">K452DRAFT_301558</name>
</gene>
<accession>A0A6A6B4E6</accession>
<dbReference type="RefSeq" id="XP_033393542.1">
    <property type="nucleotide sequence ID" value="XM_033542459.1"/>
</dbReference>
<dbReference type="AlphaFoldDB" id="A0A6A6B4E6"/>
<dbReference type="Proteomes" id="UP000799438">
    <property type="component" value="Unassembled WGS sequence"/>
</dbReference>
<feature type="compositionally biased region" description="Basic and acidic residues" evidence="1">
    <location>
        <begin position="108"/>
        <end position="121"/>
    </location>
</feature>